<dbReference type="Pfam" id="PF14903">
    <property type="entry name" value="WG_beta_rep"/>
    <property type="match status" value="2"/>
</dbReference>
<name>G2PY32_9FIRM</name>
<dbReference type="EMBL" id="CP003001">
    <property type="protein sequence ID" value="AEM74899.1"/>
    <property type="molecule type" value="Genomic_DNA"/>
</dbReference>
<organism evidence="2 3">
    <name type="scientific">Caldicellulosiruptor acetigenus 6A</name>
    <dbReference type="NCBI Taxonomy" id="632516"/>
    <lineage>
        <taxon>Bacteria</taxon>
        <taxon>Bacillati</taxon>
        <taxon>Bacillota</taxon>
        <taxon>Bacillota incertae sedis</taxon>
        <taxon>Caldicellulosiruptorales</taxon>
        <taxon>Caldicellulosiruptoraceae</taxon>
        <taxon>Caldicellulosiruptor</taxon>
    </lineage>
</organism>
<dbReference type="KEGG" id="clc:Calla_2371"/>
<evidence type="ECO:0000313" key="2">
    <source>
        <dbReference type="EMBL" id="AEM74899.1"/>
    </source>
</evidence>
<evidence type="ECO:0000313" key="3">
    <source>
        <dbReference type="Proteomes" id="UP000009257"/>
    </source>
</evidence>
<reference evidence="2 3" key="1">
    <citation type="submission" date="2011-08" db="EMBL/GenBank/DDBJ databases">
        <title>Complete sequence of Caldicellulosiruptor lactoaceticus 6A.</title>
        <authorList>
            <consortium name="US DOE Joint Genome Institute"/>
            <person name="Lucas S."/>
            <person name="Han J."/>
            <person name="Lapidus A."/>
            <person name="Cheng J.-F."/>
            <person name="Goodwin L."/>
            <person name="Pitluck S."/>
            <person name="Peters L."/>
            <person name="Davenport K."/>
            <person name="Detter J.C."/>
            <person name="Han C."/>
            <person name="Tapia R."/>
            <person name="Land M."/>
            <person name="Hauser L."/>
            <person name="Kyrpides N."/>
            <person name="Ivanova N."/>
            <person name="Ovchinnikova G."/>
            <person name="Pagani I."/>
            <person name="Blumer-Schuette S.E."/>
            <person name="Kelly R.M."/>
            <person name="Woyke T."/>
        </authorList>
    </citation>
    <scope>NUCLEOTIDE SEQUENCE [LARGE SCALE GENOMIC DNA]</scope>
    <source>
        <strain evidence="2 3">6A</strain>
    </source>
</reference>
<feature type="chain" id="PRO_5003435908" evidence="1">
    <location>
        <begin position="27"/>
        <end position="455"/>
    </location>
</feature>
<dbReference type="Proteomes" id="UP000009257">
    <property type="component" value="Chromosome"/>
</dbReference>
<gene>
    <name evidence="2" type="ORF">Calla_2371</name>
</gene>
<dbReference type="InterPro" id="IPR032774">
    <property type="entry name" value="WG_beta_rep"/>
</dbReference>
<keyword evidence="1" id="KW-0732">Signal</keyword>
<protein>
    <submittedName>
        <fullName evidence="2">KWG Leptospira repeat protein</fullName>
    </submittedName>
</protein>
<dbReference type="AlphaFoldDB" id="G2PY32"/>
<dbReference type="PANTHER" id="PTHR37841">
    <property type="entry name" value="GLR2918 PROTEIN"/>
    <property type="match status" value="1"/>
</dbReference>
<accession>G2PY32</accession>
<dbReference type="HOGENOM" id="CLU_555147_0_0_9"/>
<dbReference type="RefSeq" id="WP_014043349.1">
    <property type="nucleotide sequence ID" value="NC_015949.1"/>
</dbReference>
<feature type="signal peptide" evidence="1">
    <location>
        <begin position="1"/>
        <end position="26"/>
    </location>
</feature>
<evidence type="ECO:0000256" key="1">
    <source>
        <dbReference type="SAM" id="SignalP"/>
    </source>
</evidence>
<proteinExistence type="predicted"/>
<sequence>MRKIKVVACLILIISNLFVLTNSLQANTQKYIYLKPQFGRLIFCENGLIIYHKNGKFGFLSPAGKVLFDPIFDCVDIICSEGNTELKLAPKIYKDFFVVWQNGKPGILDSNMKFILNIDNQYLVGAVAFMDIFLYEKDGKIGFINLRTKNIVKPQFDKINFISYGPFPTANCNGIVAVHGKYYLCALNGDFPDPKIPYLLVSKDGKCGAIDSYGNMFVDIKCKTFEEVLSNKKFAEVLQRQENKKVKNQSVLNKQNTEKKASEYISYEKINKNKYKLIFIKGSNKTKSKEVYENIKYIGLNNLIAVSKNKKWGIVDINGKFVVTPQFEDIKEFSEGLCAFKQNGRWGFMDKNFKIAIKPQYIQADSFFAHMSCVTTDNYIGLIDTKGNFIVKFPAKNSRFLIVNNVKYRDMCSSEFTMNSVGFRLFKYSTNLPKLGYVVIDNKTKTVGLVLKGQD</sequence>
<dbReference type="PANTHER" id="PTHR37841:SF1">
    <property type="entry name" value="DUF3298 DOMAIN-CONTAINING PROTEIN"/>
    <property type="match status" value="1"/>
</dbReference>